<comment type="similarity">
    <text evidence="2">Belongs to the CpsC/CapA family.</text>
</comment>
<evidence type="ECO:0000256" key="3">
    <source>
        <dbReference type="ARBA" id="ARBA00022475"/>
    </source>
</evidence>
<evidence type="ECO:0000313" key="10">
    <source>
        <dbReference type="EMBL" id="OGC16679.1"/>
    </source>
</evidence>
<organism evidence="10 11">
    <name type="scientific">candidate division WOR-1 bacterium RIFOXYB2_FULL_36_35</name>
    <dbReference type="NCBI Taxonomy" id="1802578"/>
    <lineage>
        <taxon>Bacteria</taxon>
        <taxon>Bacillati</taxon>
        <taxon>Saganbacteria</taxon>
    </lineage>
</organism>
<gene>
    <name evidence="10" type="ORF">A2290_03660</name>
</gene>
<reference evidence="10 11" key="1">
    <citation type="journal article" date="2016" name="Nat. Commun.">
        <title>Thousands of microbial genomes shed light on interconnected biogeochemical processes in an aquifer system.</title>
        <authorList>
            <person name="Anantharaman K."/>
            <person name="Brown C.T."/>
            <person name="Hug L.A."/>
            <person name="Sharon I."/>
            <person name="Castelle C.J."/>
            <person name="Probst A.J."/>
            <person name="Thomas B.C."/>
            <person name="Singh A."/>
            <person name="Wilkins M.J."/>
            <person name="Karaoz U."/>
            <person name="Brodie E.L."/>
            <person name="Williams K.H."/>
            <person name="Hubbard S.S."/>
            <person name="Banfield J.F."/>
        </authorList>
    </citation>
    <scope>NUCLEOTIDE SEQUENCE [LARGE SCALE GENOMIC DNA]</scope>
</reference>
<sequence length="297" mass="33132">MDQNYDDDEINLREYLDVLLKRWVLVVFTAFVFVLFAFFLSVRQKPVYEASATVLLRGSQSSVSQYAGIAGALGINLSGGGNIAELQELLKSKAVAAKVLKDLDLVHRIKGWDDPGIETRTLISSVSGMLLPPDSSGNVLQIKAAAFDPQLAADVANGFVNALSYYWNELNYTEAHKKLDYIKAELPRVEEELKNIEDKLKLVPRGATGFSFSGQSGIQRDYEIYNSVYTMLKKELEATKLEASKELSPFSVLDPAEKPLGRSKPKIKLNLMIGFVVGLFTGVFVVFFREYWKKSNI</sequence>
<feature type="transmembrane region" description="Helical" evidence="7">
    <location>
        <begin position="269"/>
        <end position="288"/>
    </location>
</feature>
<dbReference type="PANTHER" id="PTHR32309">
    <property type="entry name" value="TYROSINE-PROTEIN KINASE"/>
    <property type="match status" value="1"/>
</dbReference>
<dbReference type="EMBL" id="MEUA01000005">
    <property type="protein sequence ID" value="OGC16679.1"/>
    <property type="molecule type" value="Genomic_DNA"/>
</dbReference>
<dbReference type="Proteomes" id="UP000177905">
    <property type="component" value="Unassembled WGS sequence"/>
</dbReference>
<evidence type="ECO:0000259" key="8">
    <source>
        <dbReference type="Pfam" id="PF02706"/>
    </source>
</evidence>
<keyword evidence="4 7" id="KW-0812">Transmembrane</keyword>
<dbReference type="InterPro" id="IPR050445">
    <property type="entry name" value="Bact_polysacc_biosynth/exp"/>
</dbReference>
<protein>
    <recommendedName>
        <fullName evidence="12">Polysaccharide chain length determinant N-terminal domain-containing protein</fullName>
    </recommendedName>
</protein>
<evidence type="ECO:0000256" key="1">
    <source>
        <dbReference type="ARBA" id="ARBA00004651"/>
    </source>
</evidence>
<dbReference type="AlphaFoldDB" id="A0A1F4S8E0"/>
<evidence type="ECO:0000259" key="9">
    <source>
        <dbReference type="Pfam" id="PF13807"/>
    </source>
</evidence>
<feature type="transmembrane region" description="Helical" evidence="7">
    <location>
        <begin position="23"/>
        <end position="42"/>
    </location>
</feature>
<evidence type="ECO:0000313" key="11">
    <source>
        <dbReference type="Proteomes" id="UP000177905"/>
    </source>
</evidence>
<accession>A0A1F4S8E0</accession>
<evidence type="ECO:0000256" key="7">
    <source>
        <dbReference type="SAM" id="Phobius"/>
    </source>
</evidence>
<comment type="subcellular location">
    <subcellularLocation>
        <location evidence="1">Cell membrane</location>
        <topology evidence="1">Multi-pass membrane protein</topology>
    </subcellularLocation>
</comment>
<proteinExistence type="inferred from homology"/>
<dbReference type="Pfam" id="PF13807">
    <property type="entry name" value="GNVR"/>
    <property type="match status" value="1"/>
</dbReference>
<name>A0A1F4S8E0_UNCSA</name>
<feature type="domain" description="Tyrosine-protein kinase G-rich" evidence="9">
    <location>
        <begin position="219"/>
        <end position="290"/>
    </location>
</feature>
<evidence type="ECO:0000256" key="5">
    <source>
        <dbReference type="ARBA" id="ARBA00022989"/>
    </source>
</evidence>
<keyword evidence="3" id="KW-1003">Cell membrane</keyword>
<comment type="caution">
    <text evidence="10">The sequence shown here is derived from an EMBL/GenBank/DDBJ whole genome shotgun (WGS) entry which is preliminary data.</text>
</comment>
<keyword evidence="6 7" id="KW-0472">Membrane</keyword>
<evidence type="ECO:0000256" key="2">
    <source>
        <dbReference type="ARBA" id="ARBA00006683"/>
    </source>
</evidence>
<dbReference type="Pfam" id="PF02706">
    <property type="entry name" value="Wzz"/>
    <property type="match status" value="1"/>
</dbReference>
<keyword evidence="5 7" id="KW-1133">Transmembrane helix</keyword>
<dbReference type="GO" id="GO:0004713">
    <property type="term" value="F:protein tyrosine kinase activity"/>
    <property type="evidence" value="ECO:0007669"/>
    <property type="project" value="TreeGrafter"/>
</dbReference>
<dbReference type="InterPro" id="IPR032807">
    <property type="entry name" value="GNVR"/>
</dbReference>
<evidence type="ECO:0000256" key="4">
    <source>
        <dbReference type="ARBA" id="ARBA00022692"/>
    </source>
</evidence>
<dbReference type="InterPro" id="IPR003856">
    <property type="entry name" value="LPS_length_determ_N"/>
</dbReference>
<feature type="domain" description="Polysaccharide chain length determinant N-terminal" evidence="8">
    <location>
        <begin position="8"/>
        <end position="103"/>
    </location>
</feature>
<evidence type="ECO:0008006" key="12">
    <source>
        <dbReference type="Google" id="ProtNLM"/>
    </source>
</evidence>
<dbReference type="PANTHER" id="PTHR32309:SF31">
    <property type="entry name" value="CAPSULAR EXOPOLYSACCHARIDE FAMILY"/>
    <property type="match status" value="1"/>
</dbReference>
<evidence type="ECO:0000256" key="6">
    <source>
        <dbReference type="ARBA" id="ARBA00023136"/>
    </source>
</evidence>
<dbReference type="GO" id="GO:0005886">
    <property type="term" value="C:plasma membrane"/>
    <property type="evidence" value="ECO:0007669"/>
    <property type="project" value="UniProtKB-SubCell"/>
</dbReference>